<sequence length="67" mass="7723">MRLFEVYKRLHISDSALRKYIDILHREGIAIKKDSGSRRADTEQNVIVIEKLIEISKYDVGKSCDAS</sequence>
<accession>A0A9W5KRC7</accession>
<dbReference type="AlphaFoldDB" id="A0A9W5KRC7"/>
<comment type="caution">
    <text evidence="1">The sequence shown here is derived from an EMBL/GenBank/DDBJ whole genome shotgun (WGS) entry which is preliminary data.</text>
</comment>
<evidence type="ECO:0000313" key="1">
    <source>
        <dbReference type="EMBL" id="EJR64025.1"/>
    </source>
</evidence>
<reference evidence="1 2" key="1">
    <citation type="submission" date="2012-04" db="EMBL/GenBank/DDBJ databases">
        <title>The Genome Sequence of Bacillus cereus VD154.</title>
        <authorList>
            <consortium name="The Broad Institute Genome Sequencing Platform"/>
            <consortium name="The Broad Institute Genome Sequencing Center for Infectious Disease"/>
            <person name="Feldgarden M."/>
            <person name="Van der Auwera G.A."/>
            <person name="Mahillon J."/>
            <person name="Duprez V."/>
            <person name="Timmery S."/>
            <person name="Mattelet C."/>
            <person name="Dierick K."/>
            <person name="Sun M."/>
            <person name="Yu Z."/>
            <person name="Zhu L."/>
            <person name="Hu X."/>
            <person name="Shank E.B."/>
            <person name="Swiecicka I."/>
            <person name="Hansen B.M."/>
            <person name="Andrup L."/>
            <person name="Young S.K."/>
            <person name="Zeng Q."/>
            <person name="Gargeya S."/>
            <person name="Fitzgerald M."/>
            <person name="Haas B."/>
            <person name="Abouelleil A."/>
            <person name="Alvarado L."/>
            <person name="Arachchi H.M."/>
            <person name="Berlin A."/>
            <person name="Chapman S.B."/>
            <person name="Goldberg J."/>
            <person name="Griggs A."/>
            <person name="Gujja S."/>
            <person name="Hansen M."/>
            <person name="Howarth C."/>
            <person name="Imamovic A."/>
            <person name="Larimer J."/>
            <person name="McCowen C."/>
            <person name="Montmayeur A."/>
            <person name="Murphy C."/>
            <person name="Neiman D."/>
            <person name="Pearson M."/>
            <person name="Priest M."/>
            <person name="Roberts A."/>
            <person name="Saif S."/>
            <person name="Shea T."/>
            <person name="Sisk P."/>
            <person name="Sykes S."/>
            <person name="Wortman J."/>
            <person name="Nusbaum C."/>
            <person name="Birren B."/>
        </authorList>
    </citation>
    <scope>NUCLEOTIDE SEQUENCE [LARGE SCALE GENOMIC DNA]</scope>
    <source>
        <strain evidence="1 2">VD154</strain>
    </source>
</reference>
<evidence type="ECO:0000313" key="2">
    <source>
        <dbReference type="Proteomes" id="UP000006967"/>
    </source>
</evidence>
<dbReference type="EMBL" id="AHFG01000086">
    <property type="protein sequence ID" value="EJR64025.1"/>
    <property type="molecule type" value="Genomic_DNA"/>
</dbReference>
<gene>
    <name evidence="1" type="ORF">IK5_05811</name>
</gene>
<organism evidence="1 2">
    <name type="scientific">Bacillus cereus VD154</name>
    <dbReference type="NCBI Taxonomy" id="1053238"/>
    <lineage>
        <taxon>Bacteria</taxon>
        <taxon>Bacillati</taxon>
        <taxon>Bacillota</taxon>
        <taxon>Bacilli</taxon>
        <taxon>Bacillales</taxon>
        <taxon>Bacillaceae</taxon>
        <taxon>Bacillus</taxon>
        <taxon>Bacillus cereus group</taxon>
    </lineage>
</organism>
<name>A0A9W5KRC7_BACCE</name>
<proteinExistence type="predicted"/>
<dbReference type="Proteomes" id="UP000006967">
    <property type="component" value="Unassembled WGS sequence"/>
</dbReference>
<protein>
    <submittedName>
        <fullName evidence="1">Uncharacterized protein</fullName>
    </submittedName>
</protein>